<accession>A0A0F9F972</accession>
<gene>
    <name evidence="1" type="ORF">LCGC14_1980990</name>
</gene>
<protein>
    <submittedName>
        <fullName evidence="1">Uncharacterized protein</fullName>
    </submittedName>
</protein>
<organism evidence="1">
    <name type="scientific">marine sediment metagenome</name>
    <dbReference type="NCBI Taxonomy" id="412755"/>
    <lineage>
        <taxon>unclassified sequences</taxon>
        <taxon>metagenomes</taxon>
        <taxon>ecological metagenomes</taxon>
    </lineage>
</organism>
<sequence length="172" mass="19391">NLDLVMSQIPSLFGTSMKATYLGFRALGLTSGQALEILGYTERDLNTWRKETPAMLEFENQSLGELQARVGADIVRLGFLRNMGMFLLTDQQLIMKAQSQGIDSLSKREFTRHLSIRRFYGTHDLLALDKAVAPERHRDMAVTLSFGENTFEVLEAKFGEDQLRQITSGDVD</sequence>
<dbReference type="AlphaFoldDB" id="A0A0F9F972"/>
<reference evidence="1" key="1">
    <citation type="journal article" date="2015" name="Nature">
        <title>Complex archaea that bridge the gap between prokaryotes and eukaryotes.</title>
        <authorList>
            <person name="Spang A."/>
            <person name="Saw J.H."/>
            <person name="Jorgensen S.L."/>
            <person name="Zaremba-Niedzwiedzka K."/>
            <person name="Martijn J."/>
            <person name="Lind A.E."/>
            <person name="van Eijk R."/>
            <person name="Schleper C."/>
            <person name="Guy L."/>
            <person name="Ettema T.J."/>
        </authorList>
    </citation>
    <scope>NUCLEOTIDE SEQUENCE</scope>
</reference>
<name>A0A0F9F972_9ZZZZ</name>
<dbReference type="EMBL" id="LAZR01022166">
    <property type="protein sequence ID" value="KKL82813.1"/>
    <property type="molecule type" value="Genomic_DNA"/>
</dbReference>
<evidence type="ECO:0000313" key="1">
    <source>
        <dbReference type="EMBL" id="KKL82813.1"/>
    </source>
</evidence>
<feature type="non-terminal residue" evidence="1">
    <location>
        <position position="1"/>
    </location>
</feature>
<comment type="caution">
    <text evidence="1">The sequence shown here is derived from an EMBL/GenBank/DDBJ whole genome shotgun (WGS) entry which is preliminary data.</text>
</comment>
<proteinExistence type="predicted"/>